<dbReference type="AlphaFoldDB" id="A0A0F9P1C2"/>
<name>A0A0F9P1C2_9ZZZZ</name>
<protein>
    <submittedName>
        <fullName evidence="1">Uncharacterized protein</fullName>
    </submittedName>
</protein>
<evidence type="ECO:0000313" key="1">
    <source>
        <dbReference type="EMBL" id="KKN25640.1"/>
    </source>
</evidence>
<dbReference type="EMBL" id="LAZR01002786">
    <property type="protein sequence ID" value="KKN25640.1"/>
    <property type="molecule type" value="Genomic_DNA"/>
</dbReference>
<comment type="caution">
    <text evidence="1">The sequence shown here is derived from an EMBL/GenBank/DDBJ whole genome shotgun (WGS) entry which is preliminary data.</text>
</comment>
<accession>A0A0F9P1C2</accession>
<organism evidence="1">
    <name type="scientific">marine sediment metagenome</name>
    <dbReference type="NCBI Taxonomy" id="412755"/>
    <lineage>
        <taxon>unclassified sequences</taxon>
        <taxon>metagenomes</taxon>
        <taxon>ecological metagenomes</taxon>
    </lineage>
</organism>
<proteinExistence type="predicted"/>
<gene>
    <name evidence="1" type="ORF">LCGC14_0882680</name>
</gene>
<sequence>MVTYFDDDTSGSDILSCLGKMPEGKIHYATYECSGVVWYFFSDKPITKDIMEKELNINQSDCKHDWTDVNNKCEDCGHQTRRL</sequence>
<reference evidence="1" key="1">
    <citation type="journal article" date="2015" name="Nature">
        <title>Complex archaea that bridge the gap between prokaryotes and eukaryotes.</title>
        <authorList>
            <person name="Spang A."/>
            <person name="Saw J.H."/>
            <person name="Jorgensen S.L."/>
            <person name="Zaremba-Niedzwiedzka K."/>
            <person name="Martijn J."/>
            <person name="Lind A.E."/>
            <person name="van Eijk R."/>
            <person name="Schleper C."/>
            <person name="Guy L."/>
            <person name="Ettema T.J."/>
        </authorList>
    </citation>
    <scope>NUCLEOTIDE SEQUENCE</scope>
</reference>